<keyword evidence="1" id="KW-0812">Transmembrane</keyword>
<gene>
    <name evidence="4" type="ORF">NX784_26165</name>
</gene>
<evidence type="ECO:0000313" key="4">
    <source>
        <dbReference type="EMBL" id="MCS0585076.1"/>
    </source>
</evidence>
<evidence type="ECO:0000259" key="3">
    <source>
        <dbReference type="Pfam" id="PF06580"/>
    </source>
</evidence>
<dbReference type="InterPro" id="IPR036890">
    <property type="entry name" value="HATPase_C_sf"/>
</dbReference>
<dbReference type="Pfam" id="PF02518">
    <property type="entry name" value="HATPase_c"/>
    <property type="match status" value="1"/>
</dbReference>
<dbReference type="EMBL" id="JANUGW010000028">
    <property type="protein sequence ID" value="MCS0585076.1"/>
    <property type="molecule type" value="Genomic_DNA"/>
</dbReference>
<feature type="transmembrane region" description="Helical" evidence="1">
    <location>
        <begin position="59"/>
        <end position="81"/>
    </location>
</feature>
<evidence type="ECO:0000313" key="5">
    <source>
        <dbReference type="Proteomes" id="UP001204151"/>
    </source>
</evidence>
<dbReference type="Gene3D" id="3.30.565.10">
    <property type="entry name" value="Histidine kinase-like ATPase, C-terminal domain"/>
    <property type="match status" value="1"/>
</dbReference>
<reference evidence="4 5" key="1">
    <citation type="submission" date="2022-08" db="EMBL/GenBank/DDBJ databases">
        <title>Reclassification of Massilia species as members of the genera Telluria, Duganella, Pseudoduganella, Mokoshia gen. nov. and Zemynaea gen. nov. using orthogonal and non-orthogonal genome-based approaches.</title>
        <authorList>
            <person name="Bowman J.P."/>
        </authorList>
    </citation>
    <scope>NUCLEOTIDE SEQUENCE [LARGE SCALE GENOMIC DNA]</scope>
    <source>
        <strain evidence="4 5">JCM 31316</strain>
    </source>
</reference>
<name>A0ABT1ZZ23_9BURK</name>
<evidence type="ECO:0000256" key="1">
    <source>
        <dbReference type="SAM" id="Phobius"/>
    </source>
</evidence>
<dbReference type="RefSeq" id="WP_258819609.1">
    <property type="nucleotide sequence ID" value="NZ_JANUGW010000028.1"/>
</dbReference>
<dbReference type="SUPFAM" id="SSF55874">
    <property type="entry name" value="ATPase domain of HSP90 chaperone/DNA topoisomerase II/histidine kinase"/>
    <property type="match status" value="1"/>
</dbReference>
<feature type="transmembrane region" description="Helical" evidence="1">
    <location>
        <begin position="29"/>
        <end position="47"/>
    </location>
</feature>
<dbReference type="InterPro" id="IPR003594">
    <property type="entry name" value="HATPase_dom"/>
</dbReference>
<keyword evidence="4" id="KW-0808">Transferase</keyword>
<feature type="transmembrane region" description="Helical" evidence="1">
    <location>
        <begin position="93"/>
        <end position="117"/>
    </location>
</feature>
<comment type="caution">
    <text evidence="4">The sequence shown here is derived from an EMBL/GenBank/DDBJ whole genome shotgun (WGS) entry which is preliminary data.</text>
</comment>
<dbReference type="PANTHER" id="PTHR34220:SF7">
    <property type="entry name" value="SENSOR HISTIDINE KINASE YPDA"/>
    <property type="match status" value="1"/>
</dbReference>
<sequence length="370" mass="41520">MRAFLRHTFRMDLLTTPTTMPTSRMWRNYALGWLAYMLLLAVVLRLADPSTHAYNWRGLIPMLWIVPQAAVLALHWPLTGWMERRQVPFKVRCLIHVVGAPAYAGLSYGLPGLIYGWTQPLSFYVWPVLYSMMGYGVIATTFHMIRANAARRRQEVAMQQAHALLVASELNALRSKLNPHFLFNTLHSIIALTRKNPNAAETALFQFSDMLRYVLDTEKTGSDHVTLNDELRFVRDYLELEGLRLGTRLKVDWDLDDAASSHVLPALSLQPLVENSIKHAFNPHSRPGRLLIRTRLDPRTGTLVLSVGDDGPGADLGHVRASNGLGLRTVERRLQLEYGTTDTLAIDTAPGAGFVVTMAIPLAANDKEFT</sequence>
<dbReference type="InterPro" id="IPR010559">
    <property type="entry name" value="Sig_transdc_His_kin_internal"/>
</dbReference>
<keyword evidence="5" id="KW-1185">Reference proteome</keyword>
<keyword evidence="1" id="KW-0472">Membrane</keyword>
<proteinExistence type="predicted"/>
<dbReference type="PANTHER" id="PTHR34220">
    <property type="entry name" value="SENSOR HISTIDINE KINASE YPDA"/>
    <property type="match status" value="1"/>
</dbReference>
<protein>
    <submittedName>
        <fullName evidence="4">Histidine kinase</fullName>
    </submittedName>
</protein>
<feature type="domain" description="Signal transduction histidine kinase internal region" evidence="3">
    <location>
        <begin position="168"/>
        <end position="249"/>
    </location>
</feature>
<keyword evidence="1" id="KW-1133">Transmembrane helix</keyword>
<dbReference type="Proteomes" id="UP001204151">
    <property type="component" value="Unassembled WGS sequence"/>
</dbReference>
<accession>A0ABT1ZZ23</accession>
<feature type="domain" description="Histidine kinase/HSP90-like ATPase" evidence="2">
    <location>
        <begin position="269"/>
        <end position="363"/>
    </location>
</feature>
<dbReference type="Pfam" id="PF06580">
    <property type="entry name" value="His_kinase"/>
    <property type="match status" value="1"/>
</dbReference>
<keyword evidence="4" id="KW-0418">Kinase</keyword>
<feature type="transmembrane region" description="Helical" evidence="1">
    <location>
        <begin position="123"/>
        <end position="145"/>
    </location>
</feature>
<organism evidence="4 5">
    <name type="scientific">Massilia pinisoli</name>
    <dbReference type="NCBI Taxonomy" id="1772194"/>
    <lineage>
        <taxon>Bacteria</taxon>
        <taxon>Pseudomonadati</taxon>
        <taxon>Pseudomonadota</taxon>
        <taxon>Betaproteobacteria</taxon>
        <taxon>Burkholderiales</taxon>
        <taxon>Oxalobacteraceae</taxon>
        <taxon>Telluria group</taxon>
        <taxon>Massilia</taxon>
    </lineage>
</organism>
<dbReference type="GO" id="GO:0016301">
    <property type="term" value="F:kinase activity"/>
    <property type="evidence" value="ECO:0007669"/>
    <property type="project" value="UniProtKB-KW"/>
</dbReference>
<dbReference type="InterPro" id="IPR050640">
    <property type="entry name" value="Bact_2-comp_sensor_kinase"/>
</dbReference>
<evidence type="ECO:0000259" key="2">
    <source>
        <dbReference type="Pfam" id="PF02518"/>
    </source>
</evidence>